<proteinExistence type="inferred from homology"/>
<comment type="similarity">
    <text evidence="5">Belongs to the zinc-containing alcohol dehydrogenase family.</text>
</comment>
<evidence type="ECO:0000256" key="1">
    <source>
        <dbReference type="ARBA" id="ARBA00001947"/>
    </source>
</evidence>
<dbReference type="InterPro" id="IPR020843">
    <property type="entry name" value="ER"/>
</dbReference>
<evidence type="ECO:0000313" key="7">
    <source>
        <dbReference type="EMBL" id="OAP86092.1"/>
    </source>
</evidence>
<dbReference type="PROSITE" id="PS00059">
    <property type="entry name" value="ADH_ZINC"/>
    <property type="match status" value="1"/>
</dbReference>
<dbReference type="Gene3D" id="3.40.50.720">
    <property type="entry name" value="NAD(P)-binding Rossmann-like Domain"/>
    <property type="match status" value="1"/>
</dbReference>
<dbReference type="InterPro" id="IPR002328">
    <property type="entry name" value="ADH_Zn_CS"/>
</dbReference>
<dbReference type="GO" id="GO:0016491">
    <property type="term" value="F:oxidoreductase activity"/>
    <property type="evidence" value="ECO:0007669"/>
    <property type="project" value="UniProtKB-KW"/>
</dbReference>
<evidence type="ECO:0000259" key="6">
    <source>
        <dbReference type="SMART" id="SM00829"/>
    </source>
</evidence>
<accession>A0A179B328</accession>
<dbReference type="AlphaFoldDB" id="A0A179B328"/>
<name>A0A179B328_9ACTO</name>
<protein>
    <submittedName>
        <fullName evidence="7">IMP dehydrogenase</fullName>
    </submittedName>
</protein>
<organism evidence="7 8">
    <name type="scientific">Peptidiphaga gingivicola</name>
    <dbReference type="NCBI Taxonomy" id="2741497"/>
    <lineage>
        <taxon>Bacteria</taxon>
        <taxon>Bacillati</taxon>
        <taxon>Actinomycetota</taxon>
        <taxon>Actinomycetes</taxon>
        <taxon>Actinomycetales</taxon>
        <taxon>Actinomycetaceae</taxon>
        <taxon>Peptidiphaga</taxon>
    </lineage>
</organism>
<comment type="cofactor">
    <cofactor evidence="1 5">
        <name>Zn(2+)</name>
        <dbReference type="ChEBI" id="CHEBI:29105"/>
    </cofactor>
</comment>
<dbReference type="SMART" id="SM00829">
    <property type="entry name" value="PKS_ER"/>
    <property type="match status" value="1"/>
</dbReference>
<dbReference type="InterPro" id="IPR036291">
    <property type="entry name" value="NAD(P)-bd_dom_sf"/>
</dbReference>
<keyword evidence="8" id="KW-1185">Reference proteome</keyword>
<keyword evidence="4" id="KW-0560">Oxidoreductase</keyword>
<evidence type="ECO:0000313" key="8">
    <source>
        <dbReference type="Proteomes" id="UP000078368"/>
    </source>
</evidence>
<gene>
    <name evidence="7" type="ORF">A4H34_02640</name>
</gene>
<dbReference type="SUPFAM" id="SSF51735">
    <property type="entry name" value="NAD(P)-binding Rossmann-fold domains"/>
    <property type="match status" value="1"/>
</dbReference>
<dbReference type="Pfam" id="PF00107">
    <property type="entry name" value="ADH_zinc_N"/>
    <property type="match status" value="1"/>
</dbReference>
<dbReference type="Gene3D" id="3.90.180.10">
    <property type="entry name" value="Medium-chain alcohol dehydrogenases, catalytic domain"/>
    <property type="match status" value="1"/>
</dbReference>
<comment type="caution">
    <text evidence="7">The sequence shown here is derived from an EMBL/GenBank/DDBJ whole genome shotgun (WGS) entry which is preliminary data.</text>
</comment>
<dbReference type="Proteomes" id="UP000078368">
    <property type="component" value="Unassembled WGS sequence"/>
</dbReference>
<dbReference type="EMBL" id="LVZK01000001">
    <property type="protein sequence ID" value="OAP86092.1"/>
    <property type="molecule type" value="Genomic_DNA"/>
</dbReference>
<evidence type="ECO:0000256" key="5">
    <source>
        <dbReference type="RuleBase" id="RU361277"/>
    </source>
</evidence>
<keyword evidence="3 5" id="KW-0862">Zinc</keyword>
<dbReference type="RefSeq" id="WP_064230982.1">
    <property type="nucleotide sequence ID" value="NZ_LVZK01000001.1"/>
</dbReference>
<dbReference type="Pfam" id="PF08240">
    <property type="entry name" value="ADH_N"/>
    <property type="match status" value="1"/>
</dbReference>
<dbReference type="GO" id="GO:0008270">
    <property type="term" value="F:zinc ion binding"/>
    <property type="evidence" value="ECO:0007669"/>
    <property type="project" value="InterPro"/>
</dbReference>
<evidence type="ECO:0000256" key="2">
    <source>
        <dbReference type="ARBA" id="ARBA00022723"/>
    </source>
</evidence>
<evidence type="ECO:0000256" key="4">
    <source>
        <dbReference type="ARBA" id="ARBA00023002"/>
    </source>
</evidence>
<sequence>MRGAVIYGKGDVRFEEREDPRILNPSDAVVRTVATCVCGSDLWRYRGINEVPEPTPIGHEYVGVVEEVGDAVRGVKPGEFVVGGFRTSDNTCPVCRKGAHANCQNGTGYDGCQAEKIRVPNADGTLVAVPGEVDRDLVPSLLTLSDVACTGWHGAVSALAGPGRSIAVVGDGAVGLCAVLAAKQLGSEQVIAMSGHADRQEIARELGADIIVSERGEEGSALVRELTEGIGADGVVEAVGTASARDQAALCVRPGGMIGVVGVPHGGLKDDGLFFRNVGVWGGIAPVRRYLDQLVQLVVDRKINPGRVFDLQLPLADVAEAYAAMDERRATKVLLWP</sequence>
<dbReference type="InterPro" id="IPR011032">
    <property type="entry name" value="GroES-like_sf"/>
</dbReference>
<keyword evidence="2 5" id="KW-0479">Metal-binding</keyword>
<feature type="domain" description="Enoyl reductase (ER)" evidence="6">
    <location>
        <begin position="10"/>
        <end position="335"/>
    </location>
</feature>
<dbReference type="PANTHER" id="PTHR42813:SF2">
    <property type="entry name" value="DEHYDROGENASE, ZINC-CONTAINING, PUTATIVE (AFU_ORTHOLOGUE AFUA_2G02810)-RELATED"/>
    <property type="match status" value="1"/>
</dbReference>
<dbReference type="PANTHER" id="PTHR42813">
    <property type="entry name" value="ZINC-TYPE ALCOHOL DEHYDROGENASE-LIKE"/>
    <property type="match status" value="1"/>
</dbReference>
<reference evidence="7 8" key="1">
    <citation type="submission" date="2016-04" db="EMBL/GenBank/DDBJ databases">
        <title>Peptidophaga gingivicola gen. nov., sp. nov., isolated from human subgingival plaque.</title>
        <authorList>
            <person name="Beall C.J."/>
            <person name="Mokrzan E.M."/>
            <person name="Griffen A.L."/>
            <person name="Leys E.J."/>
        </authorList>
    </citation>
    <scope>NUCLEOTIDE SEQUENCE [LARGE SCALE GENOMIC DNA]</scope>
    <source>
        <strain evidence="7 8">BA112</strain>
    </source>
</reference>
<dbReference type="SUPFAM" id="SSF50129">
    <property type="entry name" value="GroES-like"/>
    <property type="match status" value="1"/>
</dbReference>
<dbReference type="STRING" id="1823756.A4H34_02640"/>
<dbReference type="InterPro" id="IPR013154">
    <property type="entry name" value="ADH-like_N"/>
</dbReference>
<evidence type="ECO:0000256" key="3">
    <source>
        <dbReference type="ARBA" id="ARBA00022833"/>
    </source>
</evidence>
<dbReference type="OrthoDB" id="241504at2"/>
<dbReference type="InterPro" id="IPR013149">
    <property type="entry name" value="ADH-like_C"/>
</dbReference>